<comment type="caution">
    <text evidence="2">The sequence shown here is derived from an EMBL/GenBank/DDBJ whole genome shotgun (WGS) entry which is preliminary data.</text>
</comment>
<feature type="compositionally biased region" description="Basic and acidic residues" evidence="1">
    <location>
        <begin position="1"/>
        <end position="18"/>
    </location>
</feature>
<proteinExistence type="predicted"/>
<organism evidence="2 3">
    <name type="scientific">Dyella jiangningensis</name>
    <dbReference type="NCBI Taxonomy" id="1379159"/>
    <lineage>
        <taxon>Bacteria</taxon>
        <taxon>Pseudomonadati</taxon>
        <taxon>Pseudomonadota</taxon>
        <taxon>Gammaproteobacteria</taxon>
        <taxon>Lysobacterales</taxon>
        <taxon>Rhodanobacteraceae</taxon>
        <taxon>Dyella</taxon>
    </lineage>
</organism>
<protein>
    <submittedName>
        <fullName evidence="2">Uncharacterized protein</fullName>
    </submittedName>
</protein>
<dbReference type="RefSeq" id="WP_111982574.1">
    <property type="nucleotide sequence ID" value="NZ_NFZS01000001.1"/>
</dbReference>
<evidence type="ECO:0000256" key="1">
    <source>
        <dbReference type="SAM" id="MobiDB-lite"/>
    </source>
</evidence>
<name>A0A328PDJ8_9GAMM</name>
<keyword evidence="3" id="KW-1185">Reference proteome</keyword>
<sequence length="59" mass="6336">MKDQDAEHKARAVKKPDDGSTPSHHVANQGAPGGTSDDDGDSENQQDPARRAPRDADRK</sequence>
<feature type="compositionally biased region" description="Basic and acidic residues" evidence="1">
    <location>
        <begin position="48"/>
        <end position="59"/>
    </location>
</feature>
<evidence type="ECO:0000313" key="2">
    <source>
        <dbReference type="EMBL" id="RAO78076.1"/>
    </source>
</evidence>
<feature type="region of interest" description="Disordered" evidence="1">
    <location>
        <begin position="1"/>
        <end position="59"/>
    </location>
</feature>
<dbReference type="Proteomes" id="UP000248926">
    <property type="component" value="Unassembled WGS sequence"/>
</dbReference>
<accession>A0A328PDJ8</accession>
<evidence type="ECO:0000313" key="3">
    <source>
        <dbReference type="Proteomes" id="UP000248926"/>
    </source>
</evidence>
<dbReference type="AlphaFoldDB" id="A0A328PDJ8"/>
<gene>
    <name evidence="2" type="ORF">CA260_09690</name>
</gene>
<dbReference type="EMBL" id="NFZS01000001">
    <property type="protein sequence ID" value="RAO78076.1"/>
    <property type="molecule type" value="Genomic_DNA"/>
</dbReference>
<reference evidence="2 3" key="1">
    <citation type="journal article" date="2018" name="Genet. Mol. Biol.">
        <title>The genome sequence of Dyella jiangningensis FCAV SCS01 from a lignocellulose-decomposing microbial consortium metagenome reveals potential for biotechnological applications.</title>
        <authorList>
            <person name="Desiderato J.G."/>
            <person name="Alvarenga D.O."/>
            <person name="Constancio M.T.L."/>
            <person name="Alves L.M.C."/>
            <person name="Varani A.M."/>
        </authorList>
    </citation>
    <scope>NUCLEOTIDE SEQUENCE [LARGE SCALE GENOMIC DNA]</scope>
    <source>
        <strain evidence="2 3">FCAV SCS01</strain>
    </source>
</reference>